<evidence type="ECO:0000313" key="3">
    <source>
        <dbReference type="Proteomes" id="UP001302274"/>
    </source>
</evidence>
<reference evidence="2 3" key="1">
    <citation type="submission" date="2023-11" db="EMBL/GenBank/DDBJ databases">
        <title>A Novel Polar Bacteriovorax (B. antarcticus) Isolated from the Biocrust in Antarctica.</title>
        <authorList>
            <person name="Mun W."/>
            <person name="Choi S.Y."/>
            <person name="Mitchell R.J."/>
        </authorList>
    </citation>
    <scope>NUCLEOTIDE SEQUENCE [LARGE SCALE GENOMIC DNA]</scope>
    <source>
        <strain evidence="2 3">PP10</strain>
    </source>
</reference>
<dbReference type="Pfam" id="PF01381">
    <property type="entry name" value="HTH_3"/>
    <property type="match status" value="1"/>
</dbReference>
<dbReference type="Proteomes" id="UP001302274">
    <property type="component" value="Unassembled WGS sequence"/>
</dbReference>
<dbReference type="SUPFAM" id="SSF47413">
    <property type="entry name" value="lambda repressor-like DNA-binding domains"/>
    <property type="match status" value="1"/>
</dbReference>
<organism evidence="2 3">
    <name type="scientific">Bacteriovorax antarcticus</name>
    <dbReference type="NCBI Taxonomy" id="3088717"/>
    <lineage>
        <taxon>Bacteria</taxon>
        <taxon>Pseudomonadati</taxon>
        <taxon>Bdellovibrionota</taxon>
        <taxon>Bacteriovoracia</taxon>
        <taxon>Bacteriovoracales</taxon>
        <taxon>Bacteriovoracaceae</taxon>
        <taxon>Bacteriovorax</taxon>
    </lineage>
</organism>
<gene>
    <name evidence="2" type="ORF">SHI21_09385</name>
</gene>
<protein>
    <submittedName>
        <fullName evidence="2">Helix-turn-helix transcriptional regulator</fullName>
    </submittedName>
</protein>
<dbReference type="InterPro" id="IPR010982">
    <property type="entry name" value="Lambda_DNA-bd_dom_sf"/>
</dbReference>
<comment type="caution">
    <text evidence="2">The sequence shown here is derived from an EMBL/GenBank/DDBJ whole genome shotgun (WGS) entry which is preliminary data.</text>
</comment>
<dbReference type="PROSITE" id="PS50943">
    <property type="entry name" value="HTH_CROC1"/>
    <property type="match status" value="1"/>
</dbReference>
<dbReference type="SMART" id="SM00530">
    <property type="entry name" value="HTH_XRE"/>
    <property type="match status" value="1"/>
</dbReference>
<proteinExistence type="predicted"/>
<dbReference type="InterPro" id="IPR001387">
    <property type="entry name" value="Cro/C1-type_HTH"/>
</dbReference>
<feature type="domain" description="HTH cro/C1-type" evidence="1">
    <location>
        <begin position="27"/>
        <end position="81"/>
    </location>
</feature>
<name>A0ABU5VXR4_9BACT</name>
<dbReference type="EMBL" id="JAYGJQ010000001">
    <property type="protein sequence ID" value="MEA9356415.1"/>
    <property type="molecule type" value="Genomic_DNA"/>
</dbReference>
<dbReference type="RefSeq" id="WP_323576111.1">
    <property type="nucleotide sequence ID" value="NZ_JAYGJQ010000001.1"/>
</dbReference>
<dbReference type="Gene3D" id="1.10.260.40">
    <property type="entry name" value="lambda repressor-like DNA-binding domains"/>
    <property type="match status" value="1"/>
</dbReference>
<dbReference type="CDD" id="cd00093">
    <property type="entry name" value="HTH_XRE"/>
    <property type="match status" value="1"/>
</dbReference>
<keyword evidence="3" id="KW-1185">Reference proteome</keyword>
<evidence type="ECO:0000259" key="1">
    <source>
        <dbReference type="PROSITE" id="PS50943"/>
    </source>
</evidence>
<sequence length="102" mass="11382">MNTKSTTRFGIKNFEAKFGKLTIARMLEAHRLADEISLKDMAKKLGMSPSSLCDLEKGRRIPTPKRAAALAKKLGVSEKFWIQTSLQDQLDKQGFDLKVSVA</sequence>
<evidence type="ECO:0000313" key="2">
    <source>
        <dbReference type="EMBL" id="MEA9356415.1"/>
    </source>
</evidence>
<accession>A0ABU5VXR4</accession>